<organism evidence="1 2">
    <name type="scientific">Chaetomium tenue</name>
    <dbReference type="NCBI Taxonomy" id="1854479"/>
    <lineage>
        <taxon>Eukaryota</taxon>
        <taxon>Fungi</taxon>
        <taxon>Dikarya</taxon>
        <taxon>Ascomycota</taxon>
        <taxon>Pezizomycotina</taxon>
        <taxon>Sordariomycetes</taxon>
        <taxon>Sordariomycetidae</taxon>
        <taxon>Sordariales</taxon>
        <taxon>Chaetomiaceae</taxon>
        <taxon>Chaetomium</taxon>
    </lineage>
</organism>
<name>A0ACB7PQ20_9PEZI</name>
<reference evidence="1 2" key="1">
    <citation type="journal article" date="2021" name="Nat. Commun.">
        <title>Genetic determinants of endophytism in the Arabidopsis root mycobiome.</title>
        <authorList>
            <person name="Mesny F."/>
            <person name="Miyauchi S."/>
            <person name="Thiergart T."/>
            <person name="Pickel B."/>
            <person name="Atanasova L."/>
            <person name="Karlsson M."/>
            <person name="Huettel B."/>
            <person name="Barry K.W."/>
            <person name="Haridas S."/>
            <person name="Chen C."/>
            <person name="Bauer D."/>
            <person name="Andreopoulos W."/>
            <person name="Pangilinan J."/>
            <person name="LaButti K."/>
            <person name="Riley R."/>
            <person name="Lipzen A."/>
            <person name="Clum A."/>
            <person name="Drula E."/>
            <person name="Henrissat B."/>
            <person name="Kohler A."/>
            <person name="Grigoriev I.V."/>
            <person name="Martin F.M."/>
            <person name="Hacquard S."/>
        </authorList>
    </citation>
    <scope>NUCLEOTIDE SEQUENCE [LARGE SCALE GENOMIC DNA]</scope>
    <source>
        <strain evidence="1 2">MPI-SDFR-AT-0079</strain>
    </source>
</reference>
<protein>
    <submittedName>
        <fullName evidence="1">Outer mitochondrial membrane transport complex protein-domain-containing protein</fullName>
    </submittedName>
</protein>
<keyword evidence="2" id="KW-1185">Reference proteome</keyword>
<evidence type="ECO:0000313" key="1">
    <source>
        <dbReference type="EMBL" id="KAH6651201.1"/>
    </source>
</evidence>
<accession>A0ACB7PQ20</accession>
<gene>
    <name evidence="1" type="ORF">F5144DRAFT_638890</name>
</gene>
<dbReference type="Proteomes" id="UP000724584">
    <property type="component" value="Unassembled WGS sequence"/>
</dbReference>
<sequence>MVLQLHAWGPAFGLPSIDAECIAAIAYLAQTASPADYQLIQSSPSAVPTQHLPALHDTSTSTWTSGFSSITTYLLAHPPPSHPGAPQTQSQPPTTPTPTTTTTPTSTANATAYTAFLTLHASPLLSLTLYVSSANYATTTRPAYSAVLPLPLPWTEPPAVRAAHARRAAPLGLSALDTDAVRAREKGERERAVAEGWVTVPEGVGKGKVGGGGGGGGVGAALSPEQKMRIRLEGVAGEVLDVLGEVEWGGQEVGVRCLAFGYLALMLVPEVPRPWLREVMEGRYPELCEFVRGFRGEVFPKGRALPWVEEEQGASAVAVGMRFVRGVLGEVPLVGERWSQWWTARKRREVLASKGVKPEPSGDLLMFLGVGLGLTAMGAGVFFYRGLPPFGAAVQVWKKPVVSFSSFGAAGAMFSGALYGID</sequence>
<evidence type="ECO:0000313" key="2">
    <source>
        <dbReference type="Proteomes" id="UP000724584"/>
    </source>
</evidence>
<proteinExistence type="predicted"/>
<dbReference type="EMBL" id="JAGIZQ010000001">
    <property type="protein sequence ID" value="KAH6651201.1"/>
    <property type="molecule type" value="Genomic_DNA"/>
</dbReference>
<comment type="caution">
    <text evidence="1">The sequence shown here is derived from an EMBL/GenBank/DDBJ whole genome shotgun (WGS) entry which is preliminary data.</text>
</comment>